<evidence type="ECO:0008006" key="4">
    <source>
        <dbReference type="Google" id="ProtNLM"/>
    </source>
</evidence>
<proteinExistence type="predicted"/>
<dbReference type="Gene3D" id="1.25.40.10">
    <property type="entry name" value="Tetratricopeptide repeat domain"/>
    <property type="match status" value="1"/>
</dbReference>
<dbReference type="InterPro" id="IPR011990">
    <property type="entry name" value="TPR-like_helical_dom_sf"/>
</dbReference>
<evidence type="ECO:0000313" key="3">
    <source>
        <dbReference type="Proteomes" id="UP000011131"/>
    </source>
</evidence>
<dbReference type="HOGENOM" id="CLU_879483_0_0_7"/>
<feature type="chain" id="PRO_5003984351" description="Tetratricopeptide repeat protein" evidence="1">
    <location>
        <begin position="22"/>
        <end position="316"/>
    </location>
</feature>
<keyword evidence="3" id="KW-1185">Reference proteome</keyword>
<dbReference type="SUPFAM" id="SSF48452">
    <property type="entry name" value="TPR-like"/>
    <property type="match status" value="1"/>
</dbReference>
<dbReference type="AlphaFoldDB" id="L7UHH4"/>
<dbReference type="EMBL" id="CP004025">
    <property type="protein sequence ID" value="AGC47002.1"/>
    <property type="molecule type" value="Genomic_DNA"/>
</dbReference>
<gene>
    <name evidence="2" type="ordered locus">MYSTI_05726</name>
</gene>
<keyword evidence="1" id="KW-0732">Signal</keyword>
<name>L7UHH4_MYXSD</name>
<reference evidence="2 3" key="1">
    <citation type="journal article" date="2013" name="Genome Announc.">
        <title>Complete genome sequence of Myxococcus stipitatus strain DSM 14675, a fruiting myxobacterium.</title>
        <authorList>
            <person name="Huntley S."/>
            <person name="Kneip S."/>
            <person name="Treuner-Lange A."/>
            <person name="Sogaard-Andersen L."/>
        </authorList>
    </citation>
    <scope>NUCLEOTIDE SEQUENCE [LARGE SCALE GENOMIC DNA]</scope>
    <source>
        <strain evidence="3">DSM 14675 / JCM 12634 / Mx s8</strain>
    </source>
</reference>
<accession>L7UHH4</accession>
<dbReference type="KEGG" id="msd:MYSTI_05726"/>
<evidence type="ECO:0000256" key="1">
    <source>
        <dbReference type="SAM" id="SignalP"/>
    </source>
</evidence>
<feature type="signal peptide" evidence="1">
    <location>
        <begin position="1"/>
        <end position="21"/>
    </location>
</feature>
<evidence type="ECO:0000313" key="2">
    <source>
        <dbReference type="EMBL" id="AGC47002.1"/>
    </source>
</evidence>
<organism evidence="2 3">
    <name type="scientific">Myxococcus stipitatus (strain DSM 14675 / JCM 12634 / Mx s8)</name>
    <dbReference type="NCBI Taxonomy" id="1278073"/>
    <lineage>
        <taxon>Bacteria</taxon>
        <taxon>Pseudomonadati</taxon>
        <taxon>Myxococcota</taxon>
        <taxon>Myxococcia</taxon>
        <taxon>Myxococcales</taxon>
        <taxon>Cystobacterineae</taxon>
        <taxon>Myxococcaceae</taxon>
        <taxon>Myxococcus</taxon>
    </lineage>
</organism>
<protein>
    <recommendedName>
        <fullName evidence="4">Tetratricopeptide repeat protein</fullName>
    </recommendedName>
</protein>
<sequence length="316" mass="34942">MIRWIGIGGVLLCLDGGIAAAQAPTQAPSEQPQIYLTPRPAILVPGWPLVVDVEVVHAERGGADGVRDTVLASGWHRHIRLDAWRRPRESLRGKSRPPLLGWPFKPATDNSERLVVSRRGMPAGRRVVHFVLSPEETSKLQPGAYQLQVELDPRSVEGGGGSWRVEVSYSTQLAVKEAPTEVSPSMACDAVHAQTNYLVAKGDVRRAIAVLDEFLVKNAATANALCWGSRGQLSERQGMLQEAVEYYRKANRAFQRDYRPSNNPDSAMESPYQLHCMQLIDTLAGRETRRSEAISPIAEKILPEKILGRPRRDTCD</sequence>
<dbReference type="Proteomes" id="UP000011131">
    <property type="component" value="Chromosome"/>
</dbReference>